<dbReference type="Proteomes" id="UP000036045">
    <property type="component" value="Unassembled WGS sequence"/>
</dbReference>
<evidence type="ECO:0008006" key="3">
    <source>
        <dbReference type="Google" id="ProtNLM"/>
    </source>
</evidence>
<dbReference type="GeneID" id="56347597"/>
<proteinExistence type="predicted"/>
<accession>A0A0J1L898</accession>
<dbReference type="AlphaFoldDB" id="A0A0J1L898"/>
<gene>
    <name evidence="1" type="ORF">ABW02_16245</name>
</gene>
<dbReference type="EMBL" id="LDPH01000017">
    <property type="protein sequence ID" value="KLV25140.1"/>
    <property type="molecule type" value="Genomic_DNA"/>
</dbReference>
<organism evidence="1 2">
    <name type="scientific">Niallia circulans</name>
    <name type="common">Bacillus circulans</name>
    <dbReference type="NCBI Taxonomy" id="1397"/>
    <lineage>
        <taxon>Bacteria</taxon>
        <taxon>Bacillati</taxon>
        <taxon>Bacillota</taxon>
        <taxon>Bacilli</taxon>
        <taxon>Bacillales</taxon>
        <taxon>Bacillaceae</taxon>
        <taxon>Niallia</taxon>
    </lineage>
</organism>
<evidence type="ECO:0000313" key="2">
    <source>
        <dbReference type="Proteomes" id="UP000036045"/>
    </source>
</evidence>
<dbReference type="OrthoDB" id="2355666at2"/>
<dbReference type="InterPro" id="IPR025426">
    <property type="entry name" value="DUF4305"/>
</dbReference>
<protein>
    <recommendedName>
        <fullName evidence="3">DUF4305 domain-containing protein</fullName>
    </recommendedName>
</protein>
<dbReference type="Pfam" id="PF14146">
    <property type="entry name" value="DUF4305"/>
    <property type="match status" value="1"/>
</dbReference>
<dbReference type="PATRIC" id="fig|1397.4.peg.1438"/>
<name>A0A0J1L898_NIACI</name>
<evidence type="ECO:0000313" key="1">
    <source>
        <dbReference type="EMBL" id="KLV25140.1"/>
    </source>
</evidence>
<keyword evidence="2" id="KW-1185">Reference proteome</keyword>
<reference evidence="1 2" key="1">
    <citation type="submission" date="2015-05" db="EMBL/GenBank/DDBJ databases">
        <title>Whole genome sequence and identification of bacterial endophytes from Costus igneus.</title>
        <authorList>
            <person name="Lee Y.P."/>
            <person name="Gan H.M."/>
            <person name="Eng W."/>
            <person name="Wheatley M.S."/>
            <person name="Caraballo A."/>
            <person name="Polter S."/>
            <person name="Savka M.A."/>
            <person name="Hudson A.O."/>
        </authorList>
    </citation>
    <scope>NUCLEOTIDE SEQUENCE [LARGE SCALE GENOMIC DNA]</scope>
    <source>
        <strain evidence="1 2">RIT379</strain>
    </source>
</reference>
<comment type="caution">
    <text evidence="1">The sequence shown here is derived from an EMBL/GenBank/DDBJ whole genome shotgun (WGS) entry which is preliminary data.</text>
</comment>
<dbReference type="RefSeq" id="WP_047943328.1">
    <property type="nucleotide sequence ID" value="NZ_CP053989.1"/>
</dbReference>
<sequence>MRRSPLFSGVLYIIFGAFFIYFAVHDLQRNQEWGFYTYLLVILATFDIGSGIKLINFHFFLKKNQRDTKKPKQ</sequence>